<accession>A0A5R9QBJ3</accession>
<sequence>MRLLTALSIAGLSFGCHAQVLDVTTAALVRTSYVSSLLTSAPFENKLVIGARDDAASFVASDGLMRGARLEAVLTRLRQTSPELAASDRELAEAILVQ</sequence>
<reference evidence="2 3" key="1">
    <citation type="journal article" date="2017" name="Eur. J. Clin. Microbiol. Infect. Dis.">
        <title>Uncommonly isolated clinical Pseudomonas: identification and phylogenetic assignation.</title>
        <authorList>
            <person name="Mulet M."/>
            <person name="Gomila M."/>
            <person name="Ramirez A."/>
            <person name="Cardew S."/>
            <person name="Moore E.R."/>
            <person name="Lalucat J."/>
            <person name="Garcia-Valdes E."/>
        </authorList>
    </citation>
    <scope>NUCLEOTIDE SEQUENCE [LARGE SCALE GENOMIC DNA]</scope>
    <source>
        <strain evidence="2 3">SD129</strain>
    </source>
</reference>
<dbReference type="EMBL" id="QLAG01000021">
    <property type="protein sequence ID" value="TLX62471.1"/>
    <property type="molecule type" value="Genomic_DNA"/>
</dbReference>
<dbReference type="Proteomes" id="UP000306753">
    <property type="component" value="Unassembled WGS sequence"/>
</dbReference>
<protein>
    <submittedName>
        <fullName evidence="2">Holliday junction resolvase</fullName>
    </submittedName>
</protein>
<dbReference type="AlphaFoldDB" id="A0A5R9QBJ3"/>
<comment type="caution">
    <text evidence="2">The sequence shown here is derived from an EMBL/GenBank/DDBJ whole genome shotgun (WGS) entry which is preliminary data.</text>
</comment>
<evidence type="ECO:0000313" key="3">
    <source>
        <dbReference type="Proteomes" id="UP000306753"/>
    </source>
</evidence>
<feature type="signal peptide" evidence="1">
    <location>
        <begin position="1"/>
        <end position="18"/>
    </location>
</feature>
<dbReference type="RefSeq" id="WP_138412245.1">
    <property type="nucleotide sequence ID" value="NZ_QLAF01000006.1"/>
</dbReference>
<dbReference type="NCBIfam" id="TIGR02448">
    <property type="entry name" value="conserverd hypothetical protein"/>
    <property type="match status" value="1"/>
</dbReference>
<dbReference type="PROSITE" id="PS51257">
    <property type="entry name" value="PROKAR_LIPOPROTEIN"/>
    <property type="match status" value="1"/>
</dbReference>
<evidence type="ECO:0000256" key="1">
    <source>
        <dbReference type="SAM" id="SignalP"/>
    </source>
</evidence>
<keyword evidence="3" id="KW-1185">Reference proteome</keyword>
<evidence type="ECO:0000313" key="2">
    <source>
        <dbReference type="EMBL" id="TLX62471.1"/>
    </source>
</evidence>
<feature type="chain" id="PRO_5024415187" evidence="1">
    <location>
        <begin position="19"/>
        <end position="98"/>
    </location>
</feature>
<gene>
    <name evidence="2" type="ORF">DN820_16005</name>
</gene>
<dbReference type="InterPro" id="IPR012661">
    <property type="entry name" value="CHP02448"/>
</dbReference>
<organism evidence="2 3">
    <name type="scientific">Stutzerimonas nosocomialis</name>
    <dbReference type="NCBI Taxonomy" id="1056496"/>
    <lineage>
        <taxon>Bacteria</taxon>
        <taxon>Pseudomonadati</taxon>
        <taxon>Pseudomonadota</taxon>
        <taxon>Gammaproteobacteria</taxon>
        <taxon>Pseudomonadales</taxon>
        <taxon>Pseudomonadaceae</taxon>
        <taxon>Stutzerimonas</taxon>
    </lineage>
</organism>
<keyword evidence="1" id="KW-0732">Signal</keyword>
<dbReference type="Pfam" id="PF09498">
    <property type="entry name" value="DUF2388"/>
    <property type="match status" value="1"/>
</dbReference>
<name>A0A5R9QBJ3_9GAMM</name>
<proteinExistence type="predicted"/>